<proteinExistence type="inferred from homology"/>
<dbReference type="AlphaFoldDB" id="A0A6N4SQ50"/>
<dbReference type="InterPro" id="IPR006016">
    <property type="entry name" value="UspA"/>
</dbReference>
<sequence>MLAMIRNVLIPVDFSDVSMNAIEYVKHLTRKMSCTIFLFHSKRMIVTPDQAIQTMYNGMFDDADDLNLNQHMDELAAGLASEYITVNKVIRIGSLAEDISNVVKEHNIDLIVSGTNGAGNIEGLFLGTNSVGIFKHVTCPVLIIPSNCNFRLIKKILYAIDFQEGHSKELKRVCRFAELFDAEVNVIYINTEASIYSDAKEKLDQLAEIHVNEIKYNKISYTVSHDDTVFEGLEKEIASGYIDVICMATGKKSFLEELFFKSNTKEMAFHTRIPLLVVHLN</sequence>
<evidence type="ECO:0000313" key="4">
    <source>
        <dbReference type="Proteomes" id="UP000001822"/>
    </source>
</evidence>
<dbReference type="Gene3D" id="3.40.50.620">
    <property type="entry name" value="HUPs"/>
    <property type="match status" value="2"/>
</dbReference>
<dbReference type="InterPro" id="IPR006015">
    <property type="entry name" value="Universal_stress_UspA"/>
</dbReference>
<dbReference type="KEGG" id="chu:CHU_1135"/>
<dbReference type="PANTHER" id="PTHR46268:SF6">
    <property type="entry name" value="UNIVERSAL STRESS PROTEIN UP12"/>
    <property type="match status" value="1"/>
</dbReference>
<gene>
    <name evidence="3" type="primary">uspA</name>
    <name evidence="3" type="ordered locus">CHU_1135</name>
</gene>
<dbReference type="CDD" id="cd00293">
    <property type="entry name" value="USP-like"/>
    <property type="match status" value="2"/>
</dbReference>
<feature type="domain" description="UspA" evidence="2">
    <location>
        <begin position="153"/>
        <end position="279"/>
    </location>
</feature>
<feature type="domain" description="UspA" evidence="2">
    <location>
        <begin position="4"/>
        <end position="145"/>
    </location>
</feature>
<evidence type="ECO:0000313" key="3">
    <source>
        <dbReference type="EMBL" id="ABG58410.1"/>
    </source>
</evidence>
<organism evidence="3 4">
    <name type="scientific">Cytophaga hutchinsonii (strain ATCC 33406 / DSM 1761 / CIP 103989 / NBRC 15051 / NCIMB 9469 / D465)</name>
    <dbReference type="NCBI Taxonomy" id="269798"/>
    <lineage>
        <taxon>Bacteria</taxon>
        <taxon>Pseudomonadati</taxon>
        <taxon>Bacteroidota</taxon>
        <taxon>Cytophagia</taxon>
        <taxon>Cytophagales</taxon>
        <taxon>Cytophagaceae</taxon>
        <taxon>Cytophaga</taxon>
    </lineage>
</organism>
<comment type="similarity">
    <text evidence="1">Belongs to the universal stress protein A family.</text>
</comment>
<dbReference type="InterPro" id="IPR014729">
    <property type="entry name" value="Rossmann-like_a/b/a_fold"/>
</dbReference>
<reference evidence="3 4" key="1">
    <citation type="journal article" date="2007" name="Appl. Environ. Microbiol.">
        <title>Genome sequence of the cellulolytic gliding bacterium Cytophaga hutchinsonii.</title>
        <authorList>
            <person name="Xie G."/>
            <person name="Bruce D.C."/>
            <person name="Challacombe J.F."/>
            <person name="Chertkov O."/>
            <person name="Detter J.C."/>
            <person name="Gilna P."/>
            <person name="Han C.S."/>
            <person name="Lucas S."/>
            <person name="Misra M."/>
            <person name="Myers G.L."/>
            <person name="Richardson P."/>
            <person name="Tapia R."/>
            <person name="Thayer N."/>
            <person name="Thompson L.S."/>
            <person name="Brettin T.S."/>
            <person name="Henrissat B."/>
            <person name="Wilson D.B."/>
            <person name="McBride M.J."/>
        </authorList>
    </citation>
    <scope>NUCLEOTIDE SEQUENCE [LARGE SCALE GENOMIC DNA]</scope>
    <source>
        <strain evidence="4">ATCC 33406 / DSM 1761 / CIP 103989 / NBRC 15051 / NCIMB 9469 / D465</strain>
    </source>
</reference>
<dbReference type="PRINTS" id="PR01438">
    <property type="entry name" value="UNVRSLSTRESS"/>
</dbReference>
<dbReference type="Pfam" id="PF00582">
    <property type="entry name" value="Usp"/>
    <property type="match status" value="2"/>
</dbReference>
<dbReference type="EMBL" id="CP000383">
    <property type="protein sequence ID" value="ABG58410.1"/>
    <property type="molecule type" value="Genomic_DNA"/>
</dbReference>
<evidence type="ECO:0000256" key="1">
    <source>
        <dbReference type="ARBA" id="ARBA00008791"/>
    </source>
</evidence>
<protein>
    <submittedName>
        <fullName evidence="3">Universal stress protein</fullName>
    </submittedName>
</protein>
<dbReference type="SUPFAM" id="SSF52402">
    <property type="entry name" value="Adenine nucleotide alpha hydrolases-like"/>
    <property type="match status" value="2"/>
</dbReference>
<dbReference type="PANTHER" id="PTHR46268">
    <property type="entry name" value="STRESS RESPONSE PROTEIN NHAX"/>
    <property type="match status" value="1"/>
</dbReference>
<evidence type="ECO:0000259" key="2">
    <source>
        <dbReference type="Pfam" id="PF00582"/>
    </source>
</evidence>
<accession>A0A6N4SQ50</accession>
<name>A0A6N4SQ50_CYTH3</name>
<dbReference type="Proteomes" id="UP000001822">
    <property type="component" value="Chromosome"/>
</dbReference>
<keyword evidence="4" id="KW-1185">Reference proteome</keyword>